<dbReference type="AlphaFoldDB" id="A0A517Z314"/>
<dbReference type="EMBL" id="CP036275">
    <property type="protein sequence ID" value="QDU36865.1"/>
    <property type="molecule type" value="Genomic_DNA"/>
</dbReference>
<reference evidence="2 3" key="1">
    <citation type="submission" date="2019-02" db="EMBL/GenBank/DDBJ databases">
        <title>Deep-cultivation of Planctomycetes and their phenomic and genomic characterization uncovers novel biology.</title>
        <authorList>
            <person name="Wiegand S."/>
            <person name="Jogler M."/>
            <person name="Boedeker C."/>
            <person name="Pinto D."/>
            <person name="Vollmers J."/>
            <person name="Rivas-Marin E."/>
            <person name="Kohn T."/>
            <person name="Peeters S.H."/>
            <person name="Heuer A."/>
            <person name="Rast P."/>
            <person name="Oberbeckmann S."/>
            <person name="Bunk B."/>
            <person name="Jeske O."/>
            <person name="Meyerdierks A."/>
            <person name="Storesund J.E."/>
            <person name="Kallscheuer N."/>
            <person name="Luecker S."/>
            <person name="Lage O.M."/>
            <person name="Pohl T."/>
            <person name="Merkel B.J."/>
            <person name="Hornburger P."/>
            <person name="Mueller R.-W."/>
            <person name="Bruemmer F."/>
            <person name="Labrenz M."/>
            <person name="Spormann A.M."/>
            <person name="Op den Camp H."/>
            <person name="Overmann J."/>
            <person name="Amann R."/>
            <person name="Jetten M.S.M."/>
            <person name="Mascher T."/>
            <person name="Medema M.H."/>
            <person name="Devos D.P."/>
            <person name="Kaster A.-K."/>
            <person name="Ovreas L."/>
            <person name="Rohde M."/>
            <person name="Galperin M.Y."/>
            <person name="Jogler C."/>
        </authorList>
    </citation>
    <scope>NUCLEOTIDE SEQUENCE [LARGE SCALE GENOMIC DNA]</scope>
    <source>
        <strain evidence="2 3">Mal4</strain>
    </source>
</reference>
<proteinExistence type="predicted"/>
<dbReference type="KEGG" id="mri:Mal4_11660"/>
<evidence type="ECO:0000256" key="1">
    <source>
        <dbReference type="SAM" id="MobiDB-lite"/>
    </source>
</evidence>
<feature type="region of interest" description="Disordered" evidence="1">
    <location>
        <begin position="152"/>
        <end position="194"/>
    </location>
</feature>
<gene>
    <name evidence="2" type="ORF">Mal4_11660</name>
</gene>
<sequence length="283" mass="30147">MSSKAGSTVATALVSAPLGALAMMAVFGIPQFTAVVASPEAEEVPFEEMVPEGEGSQRRPRPADDLFRDYNAEEGRYRDPRDAGGNDRFPPPDRTGTASADPFASGRGQGIHGQGQYADGGAAGGVRQGGPGEAGFAAANNRAALDVDAAQAGWPNSGSRGVPPAGGATSQPQRQPVTESRPMERQPATAGSSLTWKQAVRELNELGIDTYHLERGSQPETFLFVCLFSPGDDPRVTQRFEAEASEPLDAVANVLRQIEQWLQRRFGESRQTIPMPFPSQQPR</sequence>
<feature type="region of interest" description="Disordered" evidence="1">
    <location>
        <begin position="45"/>
        <end position="129"/>
    </location>
</feature>
<feature type="compositionally biased region" description="Polar residues" evidence="1">
    <location>
        <begin position="168"/>
        <end position="178"/>
    </location>
</feature>
<evidence type="ECO:0000313" key="2">
    <source>
        <dbReference type="EMBL" id="QDU36865.1"/>
    </source>
</evidence>
<accession>A0A517Z314</accession>
<dbReference type="OrthoDB" id="211402at2"/>
<dbReference type="RefSeq" id="WP_145367486.1">
    <property type="nucleotide sequence ID" value="NZ_CP036275.1"/>
</dbReference>
<keyword evidence="3" id="KW-1185">Reference proteome</keyword>
<protein>
    <submittedName>
        <fullName evidence="2">Uncharacterized protein</fullName>
    </submittedName>
</protein>
<dbReference type="Proteomes" id="UP000320496">
    <property type="component" value="Chromosome"/>
</dbReference>
<feature type="compositionally biased region" description="Basic and acidic residues" evidence="1">
    <location>
        <begin position="55"/>
        <end position="85"/>
    </location>
</feature>
<evidence type="ECO:0000313" key="3">
    <source>
        <dbReference type="Proteomes" id="UP000320496"/>
    </source>
</evidence>
<name>A0A517Z314_9PLAN</name>
<organism evidence="2 3">
    <name type="scientific">Maioricimonas rarisocia</name>
    <dbReference type="NCBI Taxonomy" id="2528026"/>
    <lineage>
        <taxon>Bacteria</taxon>
        <taxon>Pseudomonadati</taxon>
        <taxon>Planctomycetota</taxon>
        <taxon>Planctomycetia</taxon>
        <taxon>Planctomycetales</taxon>
        <taxon>Planctomycetaceae</taxon>
        <taxon>Maioricimonas</taxon>
    </lineage>
</organism>